<evidence type="ECO:0000256" key="2">
    <source>
        <dbReference type="ARBA" id="ARBA00023125"/>
    </source>
</evidence>
<evidence type="ECO:0000256" key="1">
    <source>
        <dbReference type="ARBA" id="ARBA00023015"/>
    </source>
</evidence>
<dbReference type="PROSITE" id="PS01117">
    <property type="entry name" value="HTH_MARR_1"/>
    <property type="match status" value="1"/>
</dbReference>
<dbReference type="STRING" id="1210086.GCA_001613105_06030"/>
<dbReference type="SMART" id="SM00347">
    <property type="entry name" value="HTH_MARR"/>
    <property type="match status" value="1"/>
</dbReference>
<dbReference type="PANTHER" id="PTHR39515">
    <property type="entry name" value="CONSERVED PROTEIN"/>
    <property type="match status" value="1"/>
</dbReference>
<evidence type="ECO:0000259" key="4">
    <source>
        <dbReference type="PROSITE" id="PS50995"/>
    </source>
</evidence>
<name>A0A370IC42_9NOCA</name>
<dbReference type="InterPro" id="IPR023187">
    <property type="entry name" value="Tscrpt_reg_MarR-type_CS"/>
</dbReference>
<evidence type="ECO:0000313" key="6">
    <source>
        <dbReference type="Proteomes" id="UP000254869"/>
    </source>
</evidence>
<dbReference type="PANTHER" id="PTHR39515:SF2">
    <property type="entry name" value="HTH-TYPE TRANSCRIPTIONAL REGULATOR RV0880"/>
    <property type="match status" value="1"/>
</dbReference>
<protein>
    <submittedName>
        <fullName evidence="5">DNA-binding MarR family transcriptional regulator</fullName>
    </submittedName>
</protein>
<keyword evidence="2 5" id="KW-0238">DNA-binding</keyword>
<gene>
    <name evidence="5" type="ORF">DFR76_10345</name>
</gene>
<dbReference type="Proteomes" id="UP000254869">
    <property type="component" value="Unassembled WGS sequence"/>
</dbReference>
<proteinExistence type="predicted"/>
<keyword evidence="6" id="KW-1185">Reference proteome</keyword>
<dbReference type="Gene3D" id="1.10.10.10">
    <property type="entry name" value="Winged helix-like DNA-binding domain superfamily/Winged helix DNA-binding domain"/>
    <property type="match status" value="1"/>
</dbReference>
<reference evidence="5 6" key="1">
    <citation type="submission" date="2018-07" db="EMBL/GenBank/DDBJ databases">
        <title>Genomic Encyclopedia of Type Strains, Phase IV (KMG-IV): sequencing the most valuable type-strain genomes for metagenomic binning, comparative biology and taxonomic classification.</title>
        <authorList>
            <person name="Goeker M."/>
        </authorList>
    </citation>
    <scope>NUCLEOTIDE SEQUENCE [LARGE SCALE GENOMIC DNA]</scope>
    <source>
        <strain evidence="5 6">DSM 44290</strain>
    </source>
</reference>
<keyword evidence="3" id="KW-0804">Transcription</keyword>
<evidence type="ECO:0000313" key="5">
    <source>
        <dbReference type="EMBL" id="RDI66974.1"/>
    </source>
</evidence>
<dbReference type="RefSeq" id="WP_068004971.1">
    <property type="nucleotide sequence ID" value="NZ_QQBC01000003.1"/>
</dbReference>
<dbReference type="Pfam" id="PF01047">
    <property type="entry name" value="MarR"/>
    <property type="match status" value="1"/>
</dbReference>
<dbReference type="EMBL" id="QQBC01000003">
    <property type="protein sequence ID" value="RDI66974.1"/>
    <property type="molecule type" value="Genomic_DNA"/>
</dbReference>
<dbReference type="GO" id="GO:0003700">
    <property type="term" value="F:DNA-binding transcription factor activity"/>
    <property type="evidence" value="ECO:0007669"/>
    <property type="project" value="InterPro"/>
</dbReference>
<feature type="domain" description="HTH marR-type" evidence="4">
    <location>
        <begin position="16"/>
        <end position="144"/>
    </location>
</feature>
<dbReference type="GO" id="GO:0003677">
    <property type="term" value="F:DNA binding"/>
    <property type="evidence" value="ECO:0007669"/>
    <property type="project" value="UniProtKB-KW"/>
</dbReference>
<organism evidence="5 6">
    <name type="scientific">Nocardia pseudobrasiliensis</name>
    <dbReference type="NCBI Taxonomy" id="45979"/>
    <lineage>
        <taxon>Bacteria</taxon>
        <taxon>Bacillati</taxon>
        <taxon>Actinomycetota</taxon>
        <taxon>Actinomycetes</taxon>
        <taxon>Mycobacteriales</taxon>
        <taxon>Nocardiaceae</taxon>
        <taxon>Nocardia</taxon>
    </lineage>
</organism>
<dbReference type="AlphaFoldDB" id="A0A370IC42"/>
<accession>A0A370IC42</accession>
<keyword evidence="1" id="KW-0805">Transcription regulation</keyword>
<dbReference type="InterPro" id="IPR000835">
    <property type="entry name" value="HTH_MarR-typ"/>
</dbReference>
<dbReference type="InterPro" id="IPR036390">
    <property type="entry name" value="WH_DNA-bd_sf"/>
</dbReference>
<dbReference type="PROSITE" id="PS50995">
    <property type="entry name" value="HTH_MARR_2"/>
    <property type="match status" value="1"/>
</dbReference>
<evidence type="ECO:0000256" key="3">
    <source>
        <dbReference type="ARBA" id="ARBA00023163"/>
    </source>
</evidence>
<comment type="caution">
    <text evidence="5">The sequence shown here is derived from an EMBL/GenBank/DDBJ whole genome shotgun (WGS) entry which is preliminary data.</text>
</comment>
<dbReference type="SUPFAM" id="SSF46785">
    <property type="entry name" value="Winged helix' DNA-binding domain"/>
    <property type="match status" value="1"/>
</dbReference>
<dbReference type="InterPro" id="IPR052526">
    <property type="entry name" value="HTH-type_Bedaq_tolerance"/>
</dbReference>
<dbReference type="InterPro" id="IPR036388">
    <property type="entry name" value="WH-like_DNA-bd_sf"/>
</dbReference>
<sequence>MIQQERPRSAEQLAEAADLYLALGRIIRLLRRSGDLGSLSPGSAAALATLVRGGPMRLGDLAAAERVTAPTMSRIVTGLEKVGYLERTADPVDGRAQLLRATDNARDLVNGLTSARIQRFADALDGIDPAERKVLTHALTRLVDLLDEQCE</sequence>